<dbReference type="CDD" id="cd00118">
    <property type="entry name" value="LysM"/>
    <property type="match status" value="1"/>
</dbReference>
<dbReference type="Gene3D" id="3.10.350.10">
    <property type="entry name" value="LysM domain"/>
    <property type="match status" value="1"/>
</dbReference>
<evidence type="ECO:0000313" key="5">
    <source>
        <dbReference type="Proteomes" id="UP000657385"/>
    </source>
</evidence>
<evidence type="ECO:0000256" key="2">
    <source>
        <dbReference type="ARBA" id="ARBA00022801"/>
    </source>
</evidence>
<gene>
    <name evidence="4" type="ORF">I2501_09070</name>
</gene>
<keyword evidence="2" id="KW-0378">Hydrolase</keyword>
<dbReference type="InterPro" id="IPR036779">
    <property type="entry name" value="LysM_dom_sf"/>
</dbReference>
<keyword evidence="5" id="KW-1185">Reference proteome</keyword>
<dbReference type="Proteomes" id="UP000657385">
    <property type="component" value="Unassembled WGS sequence"/>
</dbReference>
<dbReference type="InterPro" id="IPR023346">
    <property type="entry name" value="Lysozyme-like_dom_sf"/>
</dbReference>
<dbReference type="Gene3D" id="1.10.530.10">
    <property type="match status" value="1"/>
</dbReference>
<dbReference type="PROSITE" id="PS51257">
    <property type="entry name" value="PROKAR_LIPOPROTEIN"/>
    <property type="match status" value="1"/>
</dbReference>
<accession>A0A931B0V7</accession>
<reference evidence="4" key="1">
    <citation type="submission" date="2020-11" db="EMBL/GenBank/DDBJ databases">
        <title>Isolation and identification of active actinomycetes.</title>
        <authorList>
            <person name="Yu B."/>
        </authorList>
    </citation>
    <scope>NUCLEOTIDE SEQUENCE</scope>
    <source>
        <strain evidence="4">NEAU-YB345</strain>
    </source>
</reference>
<dbReference type="EMBL" id="JADPRT010000003">
    <property type="protein sequence ID" value="MBF9068188.1"/>
    <property type="molecule type" value="Genomic_DNA"/>
</dbReference>
<evidence type="ECO:0000256" key="1">
    <source>
        <dbReference type="ARBA" id="ARBA00010830"/>
    </source>
</evidence>
<dbReference type="InterPro" id="IPR010618">
    <property type="entry name" value="RPF"/>
</dbReference>
<dbReference type="SUPFAM" id="SSF53955">
    <property type="entry name" value="Lysozyme-like"/>
    <property type="match status" value="1"/>
</dbReference>
<dbReference type="InterPro" id="IPR018392">
    <property type="entry name" value="LysM"/>
</dbReference>
<feature type="domain" description="Resuscitation-promoting factor core lysozyme-like" evidence="3">
    <location>
        <begin position="87"/>
        <end position="160"/>
    </location>
</feature>
<comment type="caution">
    <text evidence="4">The sequence shown here is derived from an EMBL/GenBank/DDBJ whole genome shotgun (WGS) entry which is preliminary data.</text>
</comment>
<dbReference type="CDD" id="cd13925">
    <property type="entry name" value="RPF"/>
    <property type="match status" value="1"/>
</dbReference>
<protein>
    <submittedName>
        <fullName evidence="4">LysM peptidoglycan-binding domain-containing protein</fullName>
    </submittedName>
</protein>
<dbReference type="AlphaFoldDB" id="A0A931B0V7"/>
<dbReference type="Pfam" id="PF06737">
    <property type="entry name" value="Transglycosylas"/>
    <property type="match status" value="1"/>
</dbReference>
<comment type="similarity">
    <text evidence="1">Belongs to the transglycosylase family. Rpf subfamily.</text>
</comment>
<proteinExistence type="inferred from homology"/>
<organism evidence="4 5">
    <name type="scientific">Streptacidiphilus fuscans</name>
    <dbReference type="NCBI Taxonomy" id="2789292"/>
    <lineage>
        <taxon>Bacteria</taxon>
        <taxon>Bacillati</taxon>
        <taxon>Actinomycetota</taxon>
        <taxon>Actinomycetes</taxon>
        <taxon>Kitasatosporales</taxon>
        <taxon>Streptomycetaceae</taxon>
        <taxon>Streptacidiphilus</taxon>
    </lineage>
</organism>
<dbReference type="GO" id="GO:0016787">
    <property type="term" value="F:hydrolase activity"/>
    <property type="evidence" value="ECO:0007669"/>
    <property type="project" value="UniProtKB-KW"/>
</dbReference>
<name>A0A931B0V7_9ACTN</name>
<evidence type="ECO:0000259" key="3">
    <source>
        <dbReference type="Pfam" id="PF06737"/>
    </source>
</evidence>
<evidence type="ECO:0000313" key="4">
    <source>
        <dbReference type="EMBL" id="MBF9068188.1"/>
    </source>
</evidence>
<sequence length="261" mass="27303">MRPDGGLALVSAAGSGCGVRRWDSGAPVLQSLLSRSGVPVLPSASLPLKALKLLLLTLCSLALLATFVPQAHAESVRAVTAQESRTAVDWDRIARCESGGDWATNTGNGYYGGLQFNQATWRANGGLAYAPRADLAAKDQQITIANHLAVRRGLEPWPVCGPLGGHAGRPHHTVQGDQGDQGYHGTHGDQGLPGVQNIQGAQHGGAWTGGVWTVRSGQTLAGIAAATHIAGGWPALFDLNRHTVGGNPDRIRPGEVLRLHR</sequence>